<proteinExistence type="predicted"/>
<dbReference type="EMBL" id="VIWV01000001">
    <property type="protein sequence ID" value="TWF89194.1"/>
    <property type="molecule type" value="Genomic_DNA"/>
</dbReference>
<accession>A0A561TQ00</accession>
<organism evidence="1 2">
    <name type="scientific">Streptomyces capillispiralis</name>
    <dbReference type="NCBI Taxonomy" id="68182"/>
    <lineage>
        <taxon>Bacteria</taxon>
        <taxon>Bacillati</taxon>
        <taxon>Actinomycetota</taxon>
        <taxon>Actinomycetes</taxon>
        <taxon>Kitasatosporales</taxon>
        <taxon>Streptomycetaceae</taxon>
        <taxon>Streptomyces</taxon>
    </lineage>
</organism>
<protein>
    <submittedName>
        <fullName evidence="1">Uncharacterized protein</fullName>
    </submittedName>
</protein>
<comment type="caution">
    <text evidence="1">The sequence shown here is derived from an EMBL/GenBank/DDBJ whole genome shotgun (WGS) entry which is preliminary data.</text>
</comment>
<name>A0A561TQ00_9ACTN</name>
<dbReference type="Proteomes" id="UP000316603">
    <property type="component" value="Unassembled WGS sequence"/>
</dbReference>
<keyword evidence="2" id="KW-1185">Reference proteome</keyword>
<evidence type="ECO:0000313" key="1">
    <source>
        <dbReference type="EMBL" id="TWF89194.1"/>
    </source>
</evidence>
<sequence length="37" mass="3966">MRLALADQVQCEQPGLDTYDGILGVIDGGLSFDERVA</sequence>
<gene>
    <name evidence="1" type="ORF">FHX78_116236</name>
</gene>
<reference evidence="1 2" key="1">
    <citation type="submission" date="2019-06" db="EMBL/GenBank/DDBJ databases">
        <title>Sequencing the genomes of 1000 actinobacteria strains.</title>
        <authorList>
            <person name="Klenk H.-P."/>
        </authorList>
    </citation>
    <scope>NUCLEOTIDE SEQUENCE [LARGE SCALE GENOMIC DNA]</scope>
    <source>
        <strain evidence="1 2">DSM 41695</strain>
    </source>
</reference>
<evidence type="ECO:0000313" key="2">
    <source>
        <dbReference type="Proteomes" id="UP000316603"/>
    </source>
</evidence>
<dbReference type="AlphaFoldDB" id="A0A561TQ00"/>